<dbReference type="PANTHER" id="PTHR15197:SF0">
    <property type="entry name" value="COILIN"/>
    <property type="match status" value="1"/>
</dbReference>
<evidence type="ECO:0008006" key="4">
    <source>
        <dbReference type="Google" id="ProtNLM"/>
    </source>
</evidence>
<sequence length="351" mass="39939">MLGDFFCQIFKNNMRIKLEFEELLNIQRVWFSITEQRKHKSIKNLEKFIIRVFHLKDICPNGIILELDESRLFPNSKVGDLIREDNLIRVKRQNVLVTDLSEKNIRPSQVLQTKSDTDKRDESRKTDTGKCDESRKSDIDKHELRKTDKLLEGPSAKKRKNNGSIYNNIDSSSESDLSTGNTKKLGGYPNGDRIIREVNGKNKDVGLISTYHNSNSLPLLNNESSQDSLSNIRSVQYSLASTDTSNNSLSMNESSANSYQRGLLDFSDLSSSESEINESSESSKSTSEEEESSDGMETNDSEDRGDNNDYSTEFSIGQLSGLTDIIFHSMDIADEWMNKANDIHSKFNYYF</sequence>
<evidence type="ECO:0000313" key="2">
    <source>
        <dbReference type="EMBL" id="RHZ86665.1"/>
    </source>
</evidence>
<dbReference type="GO" id="GO:0000387">
    <property type="term" value="P:spliceosomal snRNP assembly"/>
    <property type="evidence" value="ECO:0007669"/>
    <property type="project" value="TreeGrafter"/>
</dbReference>
<dbReference type="OrthoDB" id="74813at2759"/>
<proteinExistence type="predicted"/>
<protein>
    <recommendedName>
        <fullName evidence="4">Coilin</fullName>
    </recommendedName>
</protein>
<dbReference type="PANTHER" id="PTHR15197">
    <property type="entry name" value="COILIN P80"/>
    <property type="match status" value="1"/>
</dbReference>
<dbReference type="EMBL" id="PQFF01000045">
    <property type="protein sequence ID" value="RHZ86665.1"/>
    <property type="molecule type" value="Genomic_DNA"/>
</dbReference>
<feature type="region of interest" description="Disordered" evidence="1">
    <location>
        <begin position="267"/>
        <end position="312"/>
    </location>
</feature>
<name>A0A397JEB0_9GLOM</name>
<dbReference type="GO" id="GO:0030619">
    <property type="term" value="F:U1 snRNA binding"/>
    <property type="evidence" value="ECO:0007669"/>
    <property type="project" value="TreeGrafter"/>
</dbReference>
<dbReference type="AlphaFoldDB" id="A0A397JEB0"/>
<feature type="compositionally biased region" description="Basic and acidic residues" evidence="1">
    <location>
        <begin position="115"/>
        <end position="151"/>
    </location>
</feature>
<feature type="compositionally biased region" description="Acidic residues" evidence="1">
    <location>
        <begin position="288"/>
        <end position="300"/>
    </location>
</feature>
<accession>A0A397JEB0</accession>
<dbReference type="GO" id="GO:0015030">
    <property type="term" value="C:Cajal body"/>
    <property type="evidence" value="ECO:0007669"/>
    <property type="project" value="TreeGrafter"/>
</dbReference>
<feature type="compositionally biased region" description="Low complexity" evidence="1">
    <location>
        <begin position="270"/>
        <end position="285"/>
    </location>
</feature>
<dbReference type="STRING" id="1348612.A0A397JEB0"/>
<reference evidence="2 3" key="1">
    <citation type="submission" date="2018-08" db="EMBL/GenBank/DDBJ databases">
        <title>Genome and evolution of the arbuscular mycorrhizal fungus Diversispora epigaea (formerly Glomus versiforme) and its bacterial endosymbionts.</title>
        <authorList>
            <person name="Sun X."/>
            <person name="Fei Z."/>
            <person name="Harrison M."/>
        </authorList>
    </citation>
    <scope>NUCLEOTIDE SEQUENCE [LARGE SCALE GENOMIC DNA]</scope>
    <source>
        <strain evidence="2 3">IT104</strain>
    </source>
</reference>
<evidence type="ECO:0000313" key="3">
    <source>
        <dbReference type="Proteomes" id="UP000266861"/>
    </source>
</evidence>
<gene>
    <name evidence="2" type="ORF">Glove_48g180</name>
</gene>
<dbReference type="InterPro" id="IPR024822">
    <property type="entry name" value="Coilin"/>
</dbReference>
<organism evidence="2 3">
    <name type="scientific">Diversispora epigaea</name>
    <dbReference type="NCBI Taxonomy" id="1348612"/>
    <lineage>
        <taxon>Eukaryota</taxon>
        <taxon>Fungi</taxon>
        <taxon>Fungi incertae sedis</taxon>
        <taxon>Mucoromycota</taxon>
        <taxon>Glomeromycotina</taxon>
        <taxon>Glomeromycetes</taxon>
        <taxon>Diversisporales</taxon>
        <taxon>Diversisporaceae</taxon>
        <taxon>Diversispora</taxon>
    </lineage>
</organism>
<dbReference type="GO" id="GO:0030620">
    <property type="term" value="F:U2 snRNA binding"/>
    <property type="evidence" value="ECO:0007669"/>
    <property type="project" value="TreeGrafter"/>
</dbReference>
<comment type="caution">
    <text evidence="2">The sequence shown here is derived from an EMBL/GenBank/DDBJ whole genome shotgun (WGS) entry which is preliminary data.</text>
</comment>
<keyword evidence="3" id="KW-1185">Reference proteome</keyword>
<feature type="compositionally biased region" description="Polar residues" evidence="1">
    <location>
        <begin position="162"/>
        <end position="182"/>
    </location>
</feature>
<dbReference type="Proteomes" id="UP000266861">
    <property type="component" value="Unassembled WGS sequence"/>
</dbReference>
<evidence type="ECO:0000256" key="1">
    <source>
        <dbReference type="SAM" id="MobiDB-lite"/>
    </source>
</evidence>
<feature type="region of interest" description="Disordered" evidence="1">
    <location>
        <begin position="107"/>
        <end position="191"/>
    </location>
</feature>